<dbReference type="Pfam" id="PF02741">
    <property type="entry name" value="FTR_C"/>
    <property type="match status" value="1"/>
</dbReference>
<organism evidence="6 7">
    <name type="scientific">Aurantimonas marianensis</name>
    <dbReference type="NCBI Taxonomy" id="2920428"/>
    <lineage>
        <taxon>Bacteria</taxon>
        <taxon>Pseudomonadati</taxon>
        <taxon>Pseudomonadota</taxon>
        <taxon>Alphaproteobacteria</taxon>
        <taxon>Hyphomicrobiales</taxon>
        <taxon>Aurantimonadaceae</taxon>
        <taxon>Aurantimonas</taxon>
    </lineage>
</organism>
<evidence type="ECO:0000259" key="4">
    <source>
        <dbReference type="Pfam" id="PF01913"/>
    </source>
</evidence>
<dbReference type="NCBIfam" id="NF002554">
    <property type="entry name" value="PRK02114.1"/>
    <property type="match status" value="1"/>
</dbReference>
<feature type="domain" description="Formylmethanofuran: tetrahydromethanopterin formyltransferase Ftr C-terminal" evidence="5">
    <location>
        <begin position="158"/>
        <end position="309"/>
    </location>
</feature>
<protein>
    <recommendedName>
        <fullName evidence="3">Formylmethanofuran--tetrahydromethanopterin formyltransferase</fullName>
        <shortName evidence="3">Ftr</shortName>
        <ecNumber evidence="3">2.3.1.101</ecNumber>
    </recommendedName>
    <alternativeName>
        <fullName evidence="3">H4MPT formyltransferase</fullName>
    </alternativeName>
</protein>
<feature type="domain" description="Formylmethanofuran: tetrahydromethanopterin formyltransferase Ftr N-terminal" evidence="4">
    <location>
        <begin position="13"/>
        <end position="155"/>
    </location>
</feature>
<dbReference type="GO" id="GO:0046294">
    <property type="term" value="P:formaldehyde catabolic process"/>
    <property type="evidence" value="ECO:0007669"/>
    <property type="project" value="UniProtKB-UniRule"/>
</dbReference>
<comment type="similarity">
    <text evidence="1 3">Belongs to the FTR family.</text>
</comment>
<dbReference type="GO" id="GO:0005737">
    <property type="term" value="C:cytoplasm"/>
    <property type="evidence" value="ECO:0007669"/>
    <property type="project" value="UniProtKB-SubCell"/>
</dbReference>
<dbReference type="GO" id="GO:0030270">
    <property type="term" value="F:formylmethanofuran-tetrahydromethanopterin N-formyltransferase activity"/>
    <property type="evidence" value="ECO:0007669"/>
    <property type="project" value="UniProtKB-UniRule"/>
</dbReference>
<comment type="subunit">
    <text evidence="3">Homotetramer.</text>
</comment>
<comment type="catalytic activity">
    <reaction evidence="3">
        <text>N-formylmethanofuran + 5,6,7,8-tetrahydromethanopterin + H(+) = N(5)-formyl-5,6,7,8-tetrahydromethanopterin + methanofuran</text>
        <dbReference type="Rhea" id="RHEA:18061"/>
        <dbReference type="ChEBI" id="CHEBI:15378"/>
        <dbReference type="ChEBI" id="CHEBI:57727"/>
        <dbReference type="ChEBI" id="CHEBI:58018"/>
        <dbReference type="ChEBI" id="CHEBI:58103"/>
        <dbReference type="ChEBI" id="CHEBI:58151"/>
        <dbReference type="EC" id="2.3.1.101"/>
    </reaction>
</comment>
<dbReference type="Gene3D" id="3.30.70.520">
    <property type="match status" value="2"/>
</dbReference>
<comment type="function">
    <text evidence="3">Catalyzes the transfer of a formyl group from 5-formyl tetrahydromethanopterin (5-formyl-H(4)MPT) to methanofuran (MFR) to produce formylmethanofuran (formyl-MFR) and tetrahydromethanopterin (H(4)MPT).</text>
</comment>
<evidence type="ECO:0000256" key="1">
    <source>
        <dbReference type="ARBA" id="ARBA00006770"/>
    </source>
</evidence>
<keyword evidence="3" id="KW-0963">Cytoplasm</keyword>
<dbReference type="AlphaFoldDB" id="A0A9X2KGC2"/>
<sequence length="311" mass="32388">MPDMSEGAPHGTMTINGVAIDDSFAEAFPMRGTAIQVTADSEKWALEAARSFTGFATSVIACGCEAGIDRVLTPRETRDGRPGVRILIFAMDTKSLAAQLGTRLGQCILTSPSSACYADLASDTMIDLGSAIRYFADGWQISKKFGTRHYWRIPVMEGEFVCEAKTGVTKEGVGGGNLLFMAAGSRQALAAAGAAVAAMRDVPDVIMPFPGGIVRSGSKIGGKYKGMMASTNEAYCPTLKGVTRSALGPEIGSVLETVIDGLSAKAVADAMRAGLKAVIDLGPEEGALRIGVGNFGGGLGPHHFHLKDLVP</sequence>
<keyword evidence="2 3" id="KW-0808">Transferase</keyword>
<dbReference type="InterPro" id="IPR022667">
    <property type="entry name" value="ForMFR_H4MPT_ForTrfase_N"/>
</dbReference>
<keyword evidence="3" id="KW-0554">One-carbon metabolism</keyword>
<comment type="subcellular location">
    <subcellularLocation>
        <location evidence="3">Cytoplasm</location>
    </subcellularLocation>
</comment>
<evidence type="ECO:0000313" key="7">
    <source>
        <dbReference type="Proteomes" id="UP001155220"/>
    </source>
</evidence>
<dbReference type="EC" id="2.3.1.101" evidence="3"/>
<gene>
    <name evidence="6" type="primary">fhcD</name>
    <name evidence="3" type="synonym">ffsA</name>
    <name evidence="6" type="ORF">MJ956_00485</name>
</gene>
<dbReference type="EMBL" id="JALHBS010000002">
    <property type="protein sequence ID" value="MCP3053622.1"/>
    <property type="molecule type" value="Genomic_DNA"/>
</dbReference>
<evidence type="ECO:0000259" key="5">
    <source>
        <dbReference type="Pfam" id="PF02741"/>
    </source>
</evidence>
<keyword evidence="7" id="KW-1185">Reference proteome</keyword>
<dbReference type="Pfam" id="PF01913">
    <property type="entry name" value="FTR"/>
    <property type="match status" value="1"/>
</dbReference>
<dbReference type="InterPro" id="IPR023447">
    <property type="entry name" value="ForMFR_H4MPT_ForTrfase_fd-like"/>
</dbReference>
<keyword evidence="3 6" id="KW-0012">Acyltransferase</keyword>
<dbReference type="InterPro" id="IPR014053">
    <property type="entry name" value="ForMFR_H4MPT_ForTrfase"/>
</dbReference>
<evidence type="ECO:0000256" key="2">
    <source>
        <dbReference type="ARBA" id="ARBA00022679"/>
    </source>
</evidence>
<comment type="pathway">
    <text evidence="3">One-carbon metabolism; formaldehyde degradation; formate from formaldehyde (H(4)MPT route): step 4/5.</text>
</comment>
<dbReference type="PIRSF" id="PIRSF006414">
    <property type="entry name" value="Ftr_formyl_trnsf"/>
    <property type="match status" value="1"/>
</dbReference>
<comment type="caution">
    <text evidence="6">The sequence shown here is derived from an EMBL/GenBank/DDBJ whole genome shotgun (WGS) entry which is preliminary data.</text>
</comment>
<dbReference type="HAMAP" id="MF_00579">
    <property type="entry name" value="FTR"/>
    <property type="match status" value="1"/>
</dbReference>
<proteinExistence type="inferred from homology"/>
<reference evidence="6" key="1">
    <citation type="submission" date="2022-03" db="EMBL/GenBank/DDBJ databases">
        <title>Aurantimonas Liuensis sp. Nov., isolated from the hadal seawater of the Mariana Trench.</title>
        <authorList>
            <person name="Liu R."/>
        </authorList>
    </citation>
    <scope>NUCLEOTIDE SEQUENCE</scope>
    <source>
        <strain evidence="6">LRZ36</strain>
    </source>
</reference>
<dbReference type="SUPFAM" id="SSF55112">
    <property type="entry name" value="Formylmethanofuran:tetrahydromethanopterin formyltransferase"/>
    <property type="match status" value="2"/>
</dbReference>
<dbReference type="GO" id="GO:0006730">
    <property type="term" value="P:one-carbon metabolic process"/>
    <property type="evidence" value="ECO:0007669"/>
    <property type="project" value="UniProtKB-UniRule"/>
</dbReference>
<evidence type="ECO:0000256" key="3">
    <source>
        <dbReference type="HAMAP-Rule" id="MF_00579"/>
    </source>
</evidence>
<accession>A0A9X2KGC2</accession>
<dbReference type="InterPro" id="IPR002770">
    <property type="entry name" value="ForMFR_H4MPT_ForTrfase_C"/>
</dbReference>
<name>A0A9X2KGC2_9HYPH</name>
<dbReference type="RefSeq" id="WP_253962521.1">
    <property type="nucleotide sequence ID" value="NZ_JALHBS010000002.1"/>
</dbReference>
<evidence type="ECO:0000313" key="6">
    <source>
        <dbReference type="EMBL" id="MCP3053622.1"/>
    </source>
</evidence>
<dbReference type="NCBIfam" id="TIGR03119">
    <property type="entry name" value="one_C_fhcD"/>
    <property type="match status" value="1"/>
</dbReference>
<dbReference type="Proteomes" id="UP001155220">
    <property type="component" value="Unassembled WGS sequence"/>
</dbReference>